<dbReference type="RefSeq" id="WP_005427435.1">
    <property type="nucleotide sequence ID" value="NZ_CP117988.1"/>
</dbReference>
<proteinExistence type="predicted"/>
<accession>A0AAQ3B0U4</accession>
<keyword evidence="1" id="KW-0732">Signal</keyword>
<organism evidence="2 3">
    <name type="scientific">Vibrio campbellii</name>
    <dbReference type="NCBI Taxonomy" id="680"/>
    <lineage>
        <taxon>Bacteria</taxon>
        <taxon>Pseudomonadati</taxon>
        <taxon>Pseudomonadota</taxon>
        <taxon>Gammaproteobacteria</taxon>
        <taxon>Vibrionales</taxon>
        <taxon>Vibrionaceae</taxon>
        <taxon>Vibrio</taxon>
    </lineage>
</organism>
<feature type="signal peptide" evidence="1">
    <location>
        <begin position="1"/>
        <end position="21"/>
    </location>
</feature>
<name>A0AAQ3B0U4_9VIBR</name>
<dbReference type="AlphaFoldDB" id="A0AAQ3B0U4"/>
<dbReference type="Proteomes" id="UP001219537">
    <property type="component" value="Chromosome 1"/>
</dbReference>
<reference evidence="2" key="1">
    <citation type="submission" date="2023-02" db="EMBL/GenBank/DDBJ databases">
        <title>Isolation, identification, and genome analysis of Vibrio campbellii in the Penaeus vannamei larvae stage.</title>
        <authorList>
            <person name="Huang T."/>
            <person name="Zhang B."/>
        </authorList>
    </citation>
    <scope>NUCLEOTIDE SEQUENCE</scope>
    <source>
        <strain evidence="2">20220413_1</strain>
    </source>
</reference>
<gene>
    <name evidence="2" type="ORF">PUN50_04000</name>
</gene>
<protein>
    <submittedName>
        <fullName evidence="2">Uncharacterized protein</fullName>
    </submittedName>
</protein>
<dbReference type="EMBL" id="CP117988">
    <property type="protein sequence ID" value="WDG09047.1"/>
    <property type="molecule type" value="Genomic_DNA"/>
</dbReference>
<sequence>MNKKIIYISALSAFFANGVYANNESGELVNLWEKAESTVLNNNELDIIKSYGEKTSKLNQKTYNTAGVRVPRMPNSSSGNNIVNYGFNILSQEPTNYNCLSENRTIEVPNFSKIVDGKVVINTTEINEFFEMNTSAGASGGFGKFSASASYKRKITRDFRELSNATTVAFTIKNQTKEKITEAWPELSPRAQRLLQAGSQASKINFRNLCGDAVISSAIYGKEIAVLIQVESKTNELKKSKEVAKEIAASYGGLVGGSASQSTIEKYRRYQNDYNFKIRAYIVGDETVISDSNLLNFKEKLVRFEESDSQVLSPIRYETSEYLNPTNKSYWQTFLDYRPIGQKMKKWDHFMDFEYAPRCPSQSYAQLCVQTANKYVDMYGKCENARSWSNCFSPEQSQCTLLQGQLCNQLEKEDPIIEDKPIWIEISKPGSWSEKSIPRDNVSIPSNAIKVRVTFEIRRSMMPFREGPKVREETITIDWESRGYFSHPFLAISGARLFEKNEYQTGSRQMKRYEYSNFKKIEYSVEVRPN</sequence>
<evidence type="ECO:0000256" key="1">
    <source>
        <dbReference type="SAM" id="SignalP"/>
    </source>
</evidence>
<evidence type="ECO:0000313" key="2">
    <source>
        <dbReference type="EMBL" id="WDG09047.1"/>
    </source>
</evidence>
<evidence type="ECO:0000313" key="3">
    <source>
        <dbReference type="Proteomes" id="UP001219537"/>
    </source>
</evidence>
<feature type="chain" id="PRO_5043050571" evidence="1">
    <location>
        <begin position="22"/>
        <end position="530"/>
    </location>
</feature>